<evidence type="ECO:0000256" key="2">
    <source>
        <dbReference type="ARBA" id="ARBA00000751"/>
    </source>
</evidence>
<dbReference type="Proteomes" id="UP000276309">
    <property type="component" value="Chromosome"/>
</dbReference>
<dbReference type="OrthoDB" id="67297at2"/>
<dbReference type="EMBL" id="CP032050">
    <property type="protein sequence ID" value="AYN69063.1"/>
    <property type="molecule type" value="Genomic_DNA"/>
</dbReference>
<sequence>MKITERTYNKNEVVFFKSTKANFGGLSNMAPGYSLRVNDIIIPSAEALYQACRFPLFPAIQQEIIEQNSPMTAKMKSRKYLQYTRQDWEEVKYSIMYWVLKVKLSQNFDEFSKILINTNSKAIVELSDKDKDWAAVEVEKNLLVGKNALGRLLMQLREEYIHNDNCVECVQPIDIFGFLLYGSEIETVCSPATEFENNLLFDLVQ</sequence>
<dbReference type="Gene3D" id="1.10.357.40">
    <property type="entry name" value="YbiA-like"/>
    <property type="match status" value="1"/>
</dbReference>
<gene>
    <name evidence="4" type="ORF">D1013_17605</name>
</gene>
<comment type="catalytic activity">
    <reaction evidence="1">
        <text>5-amino-6-(5-phospho-D-ribosylamino)uracil + H2O = 5,6-diaminouracil + D-ribose 5-phosphate</text>
        <dbReference type="Rhea" id="RHEA:55020"/>
        <dbReference type="ChEBI" id="CHEBI:15377"/>
        <dbReference type="ChEBI" id="CHEBI:46252"/>
        <dbReference type="ChEBI" id="CHEBI:58453"/>
        <dbReference type="ChEBI" id="CHEBI:78346"/>
    </reaction>
</comment>
<comment type="catalytic activity">
    <reaction evidence="2">
        <text>2,5-diamino-6-hydroxy-4-(5-phosphoribosylamino)-pyrimidine + H2O = 2,5,6-triamino-4-hydroxypyrimidine + D-ribose 5-phosphate</text>
        <dbReference type="Rhea" id="RHEA:23436"/>
        <dbReference type="ChEBI" id="CHEBI:15377"/>
        <dbReference type="ChEBI" id="CHEBI:58614"/>
        <dbReference type="ChEBI" id="CHEBI:78346"/>
        <dbReference type="ChEBI" id="CHEBI:137796"/>
    </reaction>
</comment>
<organism evidence="4 5">
    <name type="scientific">Euzebyella marina</name>
    <dbReference type="NCBI Taxonomy" id="1761453"/>
    <lineage>
        <taxon>Bacteria</taxon>
        <taxon>Pseudomonadati</taxon>
        <taxon>Bacteroidota</taxon>
        <taxon>Flavobacteriia</taxon>
        <taxon>Flavobacteriales</taxon>
        <taxon>Flavobacteriaceae</taxon>
        <taxon>Euzebyella</taxon>
    </lineage>
</organism>
<dbReference type="KEGG" id="emar:D1013_17605"/>
<reference evidence="4 5" key="1">
    <citation type="submission" date="2018-08" db="EMBL/GenBank/DDBJ databases">
        <title>The reduced genetic potential of extracellular carbohydrate catabolism in Euzebyella marina RN62, a Flavobacteriia bacterium isolated from the hadal water.</title>
        <authorList>
            <person name="Xue C."/>
        </authorList>
    </citation>
    <scope>NUCLEOTIDE SEQUENCE [LARGE SCALE GENOMIC DNA]</scope>
    <source>
        <strain evidence="4 5">RN62</strain>
    </source>
</reference>
<dbReference type="NCBIfam" id="TIGR02464">
    <property type="entry name" value="ribofla_fusion"/>
    <property type="match status" value="1"/>
</dbReference>
<feature type="domain" description="NADAR" evidence="3">
    <location>
        <begin position="15"/>
        <end position="159"/>
    </location>
</feature>
<dbReference type="InterPro" id="IPR012816">
    <property type="entry name" value="NADAR"/>
</dbReference>
<evidence type="ECO:0000256" key="1">
    <source>
        <dbReference type="ARBA" id="ARBA00000022"/>
    </source>
</evidence>
<protein>
    <submittedName>
        <fullName evidence="4">NADAR family protein</fullName>
    </submittedName>
</protein>
<dbReference type="RefSeq" id="WP_121850070.1">
    <property type="nucleotide sequence ID" value="NZ_CP032050.1"/>
</dbReference>
<keyword evidence="5" id="KW-1185">Reference proteome</keyword>
<proteinExistence type="predicted"/>
<dbReference type="AlphaFoldDB" id="A0A3G2LA22"/>
<accession>A0A3G2LA22</accession>
<dbReference type="SUPFAM" id="SSF143990">
    <property type="entry name" value="YbiA-like"/>
    <property type="match status" value="1"/>
</dbReference>
<evidence type="ECO:0000259" key="3">
    <source>
        <dbReference type="Pfam" id="PF08719"/>
    </source>
</evidence>
<dbReference type="Pfam" id="PF08719">
    <property type="entry name" value="NADAR"/>
    <property type="match status" value="1"/>
</dbReference>
<evidence type="ECO:0000313" key="5">
    <source>
        <dbReference type="Proteomes" id="UP000276309"/>
    </source>
</evidence>
<dbReference type="InterPro" id="IPR037238">
    <property type="entry name" value="YbiA-like_sf"/>
</dbReference>
<name>A0A3G2LA22_9FLAO</name>
<evidence type="ECO:0000313" key="4">
    <source>
        <dbReference type="EMBL" id="AYN69063.1"/>
    </source>
</evidence>
<dbReference type="CDD" id="cd15457">
    <property type="entry name" value="NADAR"/>
    <property type="match status" value="1"/>
</dbReference>